<dbReference type="Proteomes" id="UP001500253">
    <property type="component" value="Unassembled WGS sequence"/>
</dbReference>
<gene>
    <name evidence="2" type="ORF">GCM10010246_07460</name>
</gene>
<feature type="compositionally biased region" description="Basic and acidic residues" evidence="1">
    <location>
        <begin position="15"/>
        <end position="37"/>
    </location>
</feature>
<evidence type="ECO:0000313" key="3">
    <source>
        <dbReference type="Proteomes" id="UP001500253"/>
    </source>
</evidence>
<feature type="region of interest" description="Disordered" evidence="1">
    <location>
        <begin position="1"/>
        <end position="37"/>
    </location>
</feature>
<evidence type="ECO:0000313" key="2">
    <source>
        <dbReference type="EMBL" id="GAA2327902.1"/>
    </source>
</evidence>
<proteinExistence type="predicted"/>
<sequence length="176" mass="18798">MPAQAPARAPVVGDARLRGDARPAEHQHPAGAQRIDDRSRIRAARWEVLGRGPAQRGAHTHAASVRNLPPAPASAVDAAALAHVTALEEARAQVLRQVVEMPRHSGRIAGARASLEIIEGGLNCEYEDVTQCPNYRRAIAERVGSPVPADGPARCGEPPAPRDDRTMAPRPRSRPP</sequence>
<reference evidence="3" key="1">
    <citation type="journal article" date="2019" name="Int. J. Syst. Evol. Microbiol.">
        <title>The Global Catalogue of Microorganisms (GCM) 10K type strain sequencing project: providing services to taxonomists for standard genome sequencing and annotation.</title>
        <authorList>
            <consortium name="The Broad Institute Genomics Platform"/>
            <consortium name="The Broad Institute Genome Sequencing Center for Infectious Disease"/>
            <person name="Wu L."/>
            <person name="Ma J."/>
        </authorList>
    </citation>
    <scope>NUCLEOTIDE SEQUENCE [LARGE SCALE GENOMIC DNA]</scope>
    <source>
        <strain evidence="3">JCM 4316</strain>
    </source>
</reference>
<name>A0ABP5SBM7_9ACTN</name>
<evidence type="ECO:0000256" key="1">
    <source>
        <dbReference type="SAM" id="MobiDB-lite"/>
    </source>
</evidence>
<protein>
    <submittedName>
        <fullName evidence="2">Uncharacterized protein</fullName>
    </submittedName>
</protein>
<organism evidence="2 3">
    <name type="scientific">Streptomyces cuspidosporus</name>
    <dbReference type="NCBI Taxonomy" id="66882"/>
    <lineage>
        <taxon>Bacteria</taxon>
        <taxon>Bacillati</taxon>
        <taxon>Actinomycetota</taxon>
        <taxon>Actinomycetes</taxon>
        <taxon>Kitasatosporales</taxon>
        <taxon>Streptomycetaceae</taxon>
        <taxon>Streptomyces</taxon>
    </lineage>
</organism>
<comment type="caution">
    <text evidence="2">The sequence shown here is derived from an EMBL/GenBank/DDBJ whole genome shotgun (WGS) entry which is preliminary data.</text>
</comment>
<feature type="region of interest" description="Disordered" evidence="1">
    <location>
        <begin position="143"/>
        <end position="176"/>
    </location>
</feature>
<dbReference type="EMBL" id="BAAASD010000002">
    <property type="protein sequence ID" value="GAA2327902.1"/>
    <property type="molecule type" value="Genomic_DNA"/>
</dbReference>
<accession>A0ABP5SBM7</accession>
<keyword evidence="3" id="KW-1185">Reference proteome</keyword>